<name>A0A8E2JDR6_9PEZI</name>
<keyword evidence="2" id="KW-1185">Reference proteome</keyword>
<gene>
    <name evidence="1" type="ORF">K432DRAFT_444435</name>
</gene>
<dbReference type="AlphaFoldDB" id="A0A8E2JDR6"/>
<reference evidence="1 2" key="1">
    <citation type="journal article" date="2016" name="Nat. Commun.">
        <title>Ectomycorrhizal ecology is imprinted in the genome of the dominant symbiotic fungus Cenococcum geophilum.</title>
        <authorList>
            <consortium name="DOE Joint Genome Institute"/>
            <person name="Peter M."/>
            <person name="Kohler A."/>
            <person name="Ohm R.A."/>
            <person name="Kuo A."/>
            <person name="Krutzmann J."/>
            <person name="Morin E."/>
            <person name="Arend M."/>
            <person name="Barry K.W."/>
            <person name="Binder M."/>
            <person name="Choi C."/>
            <person name="Clum A."/>
            <person name="Copeland A."/>
            <person name="Grisel N."/>
            <person name="Haridas S."/>
            <person name="Kipfer T."/>
            <person name="LaButti K."/>
            <person name="Lindquist E."/>
            <person name="Lipzen A."/>
            <person name="Maire R."/>
            <person name="Meier B."/>
            <person name="Mihaltcheva S."/>
            <person name="Molinier V."/>
            <person name="Murat C."/>
            <person name="Poggeler S."/>
            <person name="Quandt C.A."/>
            <person name="Sperisen C."/>
            <person name="Tritt A."/>
            <person name="Tisserant E."/>
            <person name="Crous P.W."/>
            <person name="Henrissat B."/>
            <person name="Nehls U."/>
            <person name="Egli S."/>
            <person name="Spatafora J.W."/>
            <person name="Grigoriev I.V."/>
            <person name="Martin F.M."/>
        </authorList>
    </citation>
    <scope>NUCLEOTIDE SEQUENCE [LARGE SCALE GENOMIC DNA]</scope>
    <source>
        <strain evidence="1 2">CBS 459.81</strain>
    </source>
</reference>
<accession>A0A8E2JDR6</accession>
<protein>
    <submittedName>
        <fullName evidence="1">Uncharacterized protein</fullName>
    </submittedName>
</protein>
<evidence type="ECO:0000313" key="2">
    <source>
        <dbReference type="Proteomes" id="UP000250266"/>
    </source>
</evidence>
<evidence type="ECO:0000313" key="1">
    <source>
        <dbReference type="EMBL" id="OCK78708.1"/>
    </source>
</evidence>
<organism evidence="1 2">
    <name type="scientific">Lepidopterella palustris CBS 459.81</name>
    <dbReference type="NCBI Taxonomy" id="1314670"/>
    <lineage>
        <taxon>Eukaryota</taxon>
        <taxon>Fungi</taxon>
        <taxon>Dikarya</taxon>
        <taxon>Ascomycota</taxon>
        <taxon>Pezizomycotina</taxon>
        <taxon>Dothideomycetes</taxon>
        <taxon>Pleosporomycetidae</taxon>
        <taxon>Mytilinidiales</taxon>
        <taxon>Argynnaceae</taxon>
        <taxon>Lepidopterella</taxon>
    </lineage>
</organism>
<proteinExistence type="predicted"/>
<dbReference type="Proteomes" id="UP000250266">
    <property type="component" value="Unassembled WGS sequence"/>
</dbReference>
<sequence>MISKFETYYEYLQALSIGQWGFDGLIRLYWVDNPPESSGSISIVDSTESHINVVTLENVNQLQAALDSRSCDIKTRIIIVAYVAPWRIDGQLVEILGKTFQIPPKIDDASSVAARYRITPETYKWNEPLPSHRISLELRLSAEGCCNTFSALFLPPRKAVIQELGPDDCYDSIQPTEIC</sequence>
<dbReference type="EMBL" id="KV745044">
    <property type="protein sequence ID" value="OCK78708.1"/>
    <property type="molecule type" value="Genomic_DNA"/>
</dbReference>